<organism evidence="1 2">
    <name type="scientific">Spiromyces aspiralis</name>
    <dbReference type="NCBI Taxonomy" id="68401"/>
    <lineage>
        <taxon>Eukaryota</taxon>
        <taxon>Fungi</taxon>
        <taxon>Fungi incertae sedis</taxon>
        <taxon>Zoopagomycota</taxon>
        <taxon>Kickxellomycotina</taxon>
        <taxon>Kickxellomycetes</taxon>
        <taxon>Kickxellales</taxon>
        <taxon>Kickxellaceae</taxon>
        <taxon>Spiromyces</taxon>
    </lineage>
</organism>
<evidence type="ECO:0000313" key="1">
    <source>
        <dbReference type="EMBL" id="KAJ1669815.1"/>
    </source>
</evidence>
<sequence length="86" mass="10090">GPTGVDCAVEDKRLREIEGELARIDGQINALQRERKKWDKARNALLAKRQARERALERKKNEERQGQYASESFPWSQQLRNRAEEL</sequence>
<comment type="caution">
    <text evidence="1">The sequence shown here is derived from an EMBL/GenBank/DDBJ whole genome shotgun (WGS) entry which is preliminary data.</text>
</comment>
<name>A0ACC1H8V3_9FUNG</name>
<evidence type="ECO:0000313" key="2">
    <source>
        <dbReference type="Proteomes" id="UP001145114"/>
    </source>
</evidence>
<dbReference type="EMBL" id="JAMZIH010009646">
    <property type="protein sequence ID" value="KAJ1669815.1"/>
    <property type="molecule type" value="Genomic_DNA"/>
</dbReference>
<feature type="non-terminal residue" evidence="1">
    <location>
        <position position="86"/>
    </location>
</feature>
<gene>
    <name evidence="1" type="ORF">EV182_008579</name>
</gene>
<feature type="non-terminal residue" evidence="1">
    <location>
        <position position="1"/>
    </location>
</feature>
<protein>
    <submittedName>
        <fullName evidence="1">Uncharacterized protein</fullName>
    </submittedName>
</protein>
<reference evidence="1" key="1">
    <citation type="submission" date="2022-06" db="EMBL/GenBank/DDBJ databases">
        <title>Phylogenomic reconstructions and comparative analyses of Kickxellomycotina fungi.</title>
        <authorList>
            <person name="Reynolds N.K."/>
            <person name="Stajich J.E."/>
            <person name="Barry K."/>
            <person name="Grigoriev I.V."/>
            <person name="Crous P."/>
            <person name="Smith M.E."/>
        </authorList>
    </citation>
    <scope>NUCLEOTIDE SEQUENCE</scope>
    <source>
        <strain evidence="1">RSA 2271</strain>
    </source>
</reference>
<accession>A0ACC1H8V3</accession>
<dbReference type="Proteomes" id="UP001145114">
    <property type="component" value="Unassembled WGS sequence"/>
</dbReference>
<keyword evidence="2" id="KW-1185">Reference proteome</keyword>
<proteinExistence type="predicted"/>